<dbReference type="EMBL" id="BOQP01000006">
    <property type="protein sequence ID" value="GIM69115.1"/>
    <property type="molecule type" value="Genomic_DNA"/>
</dbReference>
<feature type="domain" description="Fe/B12 periplasmic-binding" evidence="6">
    <location>
        <begin position="68"/>
        <end position="336"/>
    </location>
</feature>
<evidence type="ECO:0000313" key="7">
    <source>
        <dbReference type="EMBL" id="GIM69115.1"/>
    </source>
</evidence>
<proteinExistence type="inferred from homology"/>
<gene>
    <name evidence="7" type="ORF">Aco04nite_13790</name>
</gene>
<keyword evidence="3" id="KW-0813">Transport</keyword>
<evidence type="ECO:0000256" key="4">
    <source>
        <dbReference type="ARBA" id="ARBA00022729"/>
    </source>
</evidence>
<dbReference type="PANTHER" id="PTHR30532">
    <property type="entry name" value="IRON III DICITRATE-BINDING PERIPLASMIC PROTEIN"/>
    <property type="match status" value="1"/>
</dbReference>
<feature type="signal peptide" evidence="5">
    <location>
        <begin position="1"/>
        <end position="26"/>
    </location>
</feature>
<evidence type="ECO:0000259" key="6">
    <source>
        <dbReference type="PROSITE" id="PS50983"/>
    </source>
</evidence>
<keyword evidence="4 5" id="KW-0732">Signal</keyword>
<protein>
    <submittedName>
        <fullName evidence="7">ABC transporter substrate-binding protein</fullName>
    </submittedName>
</protein>
<evidence type="ECO:0000256" key="3">
    <source>
        <dbReference type="ARBA" id="ARBA00022448"/>
    </source>
</evidence>
<dbReference type="RefSeq" id="WP_212996323.1">
    <property type="nucleotide sequence ID" value="NZ_BAAATW010000001.1"/>
</dbReference>
<accession>A0A919VMN2</accession>
<feature type="chain" id="PRO_5039687545" evidence="5">
    <location>
        <begin position="27"/>
        <end position="338"/>
    </location>
</feature>
<evidence type="ECO:0000256" key="1">
    <source>
        <dbReference type="ARBA" id="ARBA00004196"/>
    </source>
</evidence>
<keyword evidence="8" id="KW-1185">Reference proteome</keyword>
<dbReference type="PROSITE" id="PS51257">
    <property type="entry name" value="PROKAR_LIPOPROTEIN"/>
    <property type="match status" value="1"/>
</dbReference>
<evidence type="ECO:0000256" key="5">
    <source>
        <dbReference type="SAM" id="SignalP"/>
    </source>
</evidence>
<comment type="subcellular location">
    <subcellularLocation>
        <location evidence="1">Cell envelope</location>
    </subcellularLocation>
</comment>
<dbReference type="Gene3D" id="3.40.50.1980">
    <property type="entry name" value="Nitrogenase molybdenum iron protein domain"/>
    <property type="match status" value="2"/>
</dbReference>
<evidence type="ECO:0000313" key="8">
    <source>
        <dbReference type="Proteomes" id="UP000680865"/>
    </source>
</evidence>
<evidence type="ECO:0000256" key="2">
    <source>
        <dbReference type="ARBA" id="ARBA00008814"/>
    </source>
</evidence>
<sequence>MRFVPNRGRRVLLAAVAAAVTLSACTTTGTEEDDSAAPAASSSAAGDQFPVTVTTAFGDVTIPKQPTRVVTLGWSDAEVALALGVQPVGDANWMAFEGDGQGVWNQGKYTTPPEKVGTLELDMEKIAALKPDLILDTRASGDKARYDQINALGVPVVDIPKGGEAYKTTWEQQLDLVSKALGKTAEAAKLKSDLEAQFASVAAANPQFKDKTVSAGVKSGTGWGAYVSGDGRVDFLQKLGFKDAPAVEALKADSFFIPLSQEKVSLLDADLTTVFMIGVTAADVKSDKLLQAVPSVKAGHVVYLDDNGISTAFSSNSVLGLKYALDKVPPLLAAALAG</sequence>
<dbReference type="GO" id="GO:0030288">
    <property type="term" value="C:outer membrane-bounded periplasmic space"/>
    <property type="evidence" value="ECO:0007669"/>
    <property type="project" value="TreeGrafter"/>
</dbReference>
<comment type="caution">
    <text evidence="7">The sequence shown here is derived from an EMBL/GenBank/DDBJ whole genome shotgun (WGS) entry which is preliminary data.</text>
</comment>
<dbReference type="PROSITE" id="PS50983">
    <property type="entry name" value="FE_B12_PBP"/>
    <property type="match status" value="1"/>
</dbReference>
<dbReference type="PANTHER" id="PTHR30532:SF24">
    <property type="entry name" value="FERRIC ENTEROBACTIN-BINDING PERIPLASMIC PROTEIN FEPB"/>
    <property type="match status" value="1"/>
</dbReference>
<comment type="similarity">
    <text evidence="2">Belongs to the bacterial solute-binding protein 8 family.</text>
</comment>
<reference evidence="7" key="1">
    <citation type="submission" date="2021-03" db="EMBL/GenBank/DDBJ databases">
        <title>Whole genome shotgun sequence of Actinoplanes consettensis NBRC 14913.</title>
        <authorList>
            <person name="Komaki H."/>
            <person name="Tamura T."/>
        </authorList>
    </citation>
    <scope>NUCLEOTIDE SEQUENCE</scope>
    <source>
        <strain evidence="7">NBRC 14913</strain>
    </source>
</reference>
<dbReference type="Proteomes" id="UP000680865">
    <property type="component" value="Unassembled WGS sequence"/>
</dbReference>
<dbReference type="InterPro" id="IPR002491">
    <property type="entry name" value="ABC_transptr_periplasmic_BD"/>
</dbReference>
<dbReference type="CDD" id="cd01146">
    <property type="entry name" value="FhuD"/>
    <property type="match status" value="1"/>
</dbReference>
<dbReference type="SUPFAM" id="SSF53807">
    <property type="entry name" value="Helical backbone' metal receptor"/>
    <property type="match status" value="1"/>
</dbReference>
<dbReference type="AlphaFoldDB" id="A0A919VMN2"/>
<dbReference type="GO" id="GO:1901678">
    <property type="term" value="P:iron coordination entity transport"/>
    <property type="evidence" value="ECO:0007669"/>
    <property type="project" value="UniProtKB-ARBA"/>
</dbReference>
<name>A0A919VMN2_9ACTN</name>
<dbReference type="InterPro" id="IPR051313">
    <property type="entry name" value="Bact_iron-sidero_bind"/>
</dbReference>
<organism evidence="7 8">
    <name type="scientific">Winogradskya consettensis</name>
    <dbReference type="NCBI Taxonomy" id="113560"/>
    <lineage>
        <taxon>Bacteria</taxon>
        <taxon>Bacillati</taxon>
        <taxon>Actinomycetota</taxon>
        <taxon>Actinomycetes</taxon>
        <taxon>Micromonosporales</taxon>
        <taxon>Micromonosporaceae</taxon>
        <taxon>Winogradskya</taxon>
    </lineage>
</organism>
<dbReference type="Pfam" id="PF01497">
    <property type="entry name" value="Peripla_BP_2"/>
    <property type="match status" value="1"/>
</dbReference>